<protein>
    <submittedName>
        <fullName evidence="2">Uncharacterized protein</fullName>
    </submittedName>
</protein>
<evidence type="ECO:0000313" key="2">
    <source>
        <dbReference type="EMBL" id="TWU31809.1"/>
    </source>
</evidence>
<comment type="caution">
    <text evidence="2">The sequence shown here is derived from an EMBL/GenBank/DDBJ whole genome shotgun (WGS) entry which is preliminary data.</text>
</comment>
<evidence type="ECO:0000313" key="3">
    <source>
        <dbReference type="Proteomes" id="UP000319143"/>
    </source>
</evidence>
<keyword evidence="1" id="KW-0472">Membrane</keyword>
<gene>
    <name evidence="2" type="ORF">Poly41_60440</name>
</gene>
<feature type="transmembrane region" description="Helical" evidence="1">
    <location>
        <begin position="145"/>
        <end position="163"/>
    </location>
</feature>
<keyword evidence="3" id="KW-1185">Reference proteome</keyword>
<feature type="transmembrane region" description="Helical" evidence="1">
    <location>
        <begin position="93"/>
        <end position="113"/>
    </location>
</feature>
<sequence>MEAIVNQSSSGLRPKSERAIWGVCLIAWFVALCVVPDPRPLGAPDWSVAAMRSLFGLSEPAARAVATIALRSLGLGVLGILTSLLLSSVPMRWAVPTVLIAAPLLAVASQWVNYGYFPIQTQWLLGVISAVFGALAGISFRRSQIALIAMAVLGIGLLVWGTSTGISDELDGAARVTAQHLLAHADEIPAGDAGFNALVDSAFTFAADNSHGTDAVLPNEAAILALGVILGEEKVAEVAGRAIDLGRMNEFKALRNRIQLRGRNDLARHFWVSAALRVLSDESRSMAVGIGKEMMDATPGGSGFSFVDLTADRAGTLFAERATINAASAEEVQMQVRRGISSEDLCPEIQGLPEGISRDDFQTVYGGLGGPETAKIVQEIQLRLSTCKALHRGQGSLQ</sequence>
<feature type="transmembrane region" description="Helical" evidence="1">
    <location>
        <begin position="119"/>
        <end position="138"/>
    </location>
</feature>
<evidence type="ECO:0000256" key="1">
    <source>
        <dbReference type="SAM" id="Phobius"/>
    </source>
</evidence>
<dbReference type="EMBL" id="SJPV01000015">
    <property type="protein sequence ID" value="TWU31809.1"/>
    <property type="molecule type" value="Genomic_DNA"/>
</dbReference>
<feature type="transmembrane region" description="Helical" evidence="1">
    <location>
        <begin position="20"/>
        <end position="41"/>
    </location>
</feature>
<dbReference type="RefSeq" id="WP_197231749.1">
    <property type="nucleotide sequence ID" value="NZ_SJPV01000015.1"/>
</dbReference>
<proteinExistence type="predicted"/>
<keyword evidence="1" id="KW-0812">Transmembrane</keyword>
<organism evidence="2 3">
    <name type="scientific">Novipirellula artificiosorum</name>
    <dbReference type="NCBI Taxonomy" id="2528016"/>
    <lineage>
        <taxon>Bacteria</taxon>
        <taxon>Pseudomonadati</taxon>
        <taxon>Planctomycetota</taxon>
        <taxon>Planctomycetia</taxon>
        <taxon>Pirellulales</taxon>
        <taxon>Pirellulaceae</taxon>
        <taxon>Novipirellula</taxon>
    </lineage>
</organism>
<dbReference type="Proteomes" id="UP000319143">
    <property type="component" value="Unassembled WGS sequence"/>
</dbReference>
<accession>A0A5C6DAE5</accession>
<dbReference type="AlphaFoldDB" id="A0A5C6DAE5"/>
<feature type="transmembrane region" description="Helical" evidence="1">
    <location>
        <begin position="61"/>
        <end position="86"/>
    </location>
</feature>
<keyword evidence="1" id="KW-1133">Transmembrane helix</keyword>
<reference evidence="2 3" key="1">
    <citation type="submission" date="2019-02" db="EMBL/GenBank/DDBJ databases">
        <title>Deep-cultivation of Planctomycetes and their phenomic and genomic characterization uncovers novel biology.</title>
        <authorList>
            <person name="Wiegand S."/>
            <person name="Jogler M."/>
            <person name="Boedeker C."/>
            <person name="Pinto D."/>
            <person name="Vollmers J."/>
            <person name="Rivas-Marin E."/>
            <person name="Kohn T."/>
            <person name="Peeters S.H."/>
            <person name="Heuer A."/>
            <person name="Rast P."/>
            <person name="Oberbeckmann S."/>
            <person name="Bunk B."/>
            <person name="Jeske O."/>
            <person name="Meyerdierks A."/>
            <person name="Storesund J.E."/>
            <person name="Kallscheuer N."/>
            <person name="Luecker S."/>
            <person name="Lage O.M."/>
            <person name="Pohl T."/>
            <person name="Merkel B.J."/>
            <person name="Hornburger P."/>
            <person name="Mueller R.-W."/>
            <person name="Bruemmer F."/>
            <person name="Labrenz M."/>
            <person name="Spormann A.M."/>
            <person name="Op Den Camp H."/>
            <person name="Overmann J."/>
            <person name="Amann R."/>
            <person name="Jetten M.S.M."/>
            <person name="Mascher T."/>
            <person name="Medema M.H."/>
            <person name="Devos D.P."/>
            <person name="Kaster A.-K."/>
            <person name="Ovreas L."/>
            <person name="Rohde M."/>
            <person name="Galperin M.Y."/>
            <person name="Jogler C."/>
        </authorList>
    </citation>
    <scope>NUCLEOTIDE SEQUENCE [LARGE SCALE GENOMIC DNA]</scope>
    <source>
        <strain evidence="2 3">Poly41</strain>
    </source>
</reference>
<name>A0A5C6DAE5_9BACT</name>